<feature type="compositionally biased region" description="Low complexity" evidence="6">
    <location>
        <begin position="1"/>
        <end position="15"/>
    </location>
</feature>
<feature type="domain" description="ABC-2 type transporter transmembrane" evidence="8">
    <location>
        <begin position="81"/>
        <end position="252"/>
    </location>
</feature>
<dbReference type="InterPro" id="IPR000412">
    <property type="entry name" value="ABC_2_transport"/>
</dbReference>
<dbReference type="AlphaFoldDB" id="A0A512T2X7"/>
<organism evidence="9 10">
    <name type="scientific">Knoellia locipacati</name>
    <dbReference type="NCBI Taxonomy" id="882824"/>
    <lineage>
        <taxon>Bacteria</taxon>
        <taxon>Bacillati</taxon>
        <taxon>Actinomycetota</taxon>
        <taxon>Actinomycetes</taxon>
        <taxon>Micrococcales</taxon>
        <taxon>Intrasporangiaceae</taxon>
        <taxon>Knoellia</taxon>
    </lineage>
</organism>
<feature type="transmembrane region" description="Helical" evidence="7">
    <location>
        <begin position="46"/>
        <end position="65"/>
    </location>
</feature>
<feature type="transmembrane region" description="Helical" evidence="7">
    <location>
        <begin position="154"/>
        <end position="177"/>
    </location>
</feature>
<evidence type="ECO:0000256" key="4">
    <source>
        <dbReference type="ARBA" id="ARBA00023136"/>
    </source>
</evidence>
<keyword evidence="4 7" id="KW-0472">Membrane</keyword>
<dbReference type="EMBL" id="BKBA01000009">
    <property type="protein sequence ID" value="GEQ14451.1"/>
    <property type="molecule type" value="Genomic_DNA"/>
</dbReference>
<dbReference type="RefSeq" id="WP_246136188.1">
    <property type="nucleotide sequence ID" value="NZ_BAABDN010000002.1"/>
</dbReference>
<feature type="region of interest" description="Disordered" evidence="6">
    <location>
        <begin position="1"/>
        <end position="22"/>
    </location>
</feature>
<keyword evidence="2 7" id="KW-0812">Transmembrane</keyword>
<evidence type="ECO:0000256" key="5">
    <source>
        <dbReference type="ARBA" id="ARBA00023251"/>
    </source>
</evidence>
<dbReference type="GO" id="GO:0043190">
    <property type="term" value="C:ATP-binding cassette (ABC) transporter complex"/>
    <property type="evidence" value="ECO:0007669"/>
    <property type="project" value="InterPro"/>
</dbReference>
<evidence type="ECO:0000256" key="6">
    <source>
        <dbReference type="SAM" id="MobiDB-lite"/>
    </source>
</evidence>
<comment type="caution">
    <text evidence="9">The sequence shown here is derived from an EMBL/GenBank/DDBJ whole genome shotgun (WGS) entry which is preliminary data.</text>
</comment>
<dbReference type="InterPro" id="IPR013525">
    <property type="entry name" value="ABC2_TM"/>
</dbReference>
<feature type="transmembrane region" description="Helical" evidence="7">
    <location>
        <begin position="121"/>
        <end position="148"/>
    </location>
</feature>
<evidence type="ECO:0000256" key="3">
    <source>
        <dbReference type="ARBA" id="ARBA00022989"/>
    </source>
</evidence>
<proteinExistence type="predicted"/>
<sequence>MTSLPGAASSSTPAAALPPAPAPTRRRWLAQARFETATILRHGEQLLVALVLPTLALLGLALSDVPDLGPGRRVDVATAGVLALAVVSTAFTGQAIATGFDRRHGVLRFLGVSPLGREGLLVGKLGAVGFVVALQLVVLGTIAAFLGWRPAGAGVVPALVTVVLGAAAFLALALLLAGTVRAEGVLALANLAWVLLLGLGVLLPTDRLPDALTTLARLLPSGALGDGLRLSLVSGGWPLTQWLVLLVWAGAASAATARWFRWSD</sequence>
<evidence type="ECO:0000313" key="9">
    <source>
        <dbReference type="EMBL" id="GEQ14451.1"/>
    </source>
</evidence>
<evidence type="ECO:0000256" key="7">
    <source>
        <dbReference type="SAM" id="Phobius"/>
    </source>
</evidence>
<feature type="transmembrane region" description="Helical" evidence="7">
    <location>
        <begin position="239"/>
        <end position="260"/>
    </location>
</feature>
<evidence type="ECO:0000313" key="10">
    <source>
        <dbReference type="Proteomes" id="UP000321793"/>
    </source>
</evidence>
<dbReference type="Proteomes" id="UP000321793">
    <property type="component" value="Unassembled WGS sequence"/>
</dbReference>
<feature type="transmembrane region" description="Helical" evidence="7">
    <location>
        <begin position="77"/>
        <end position="100"/>
    </location>
</feature>
<dbReference type="Pfam" id="PF12698">
    <property type="entry name" value="ABC2_membrane_3"/>
    <property type="match status" value="1"/>
</dbReference>
<dbReference type="PANTHER" id="PTHR43229:SF2">
    <property type="entry name" value="NODULATION PROTEIN J"/>
    <property type="match status" value="1"/>
</dbReference>
<dbReference type="PANTHER" id="PTHR43229">
    <property type="entry name" value="NODULATION PROTEIN J"/>
    <property type="match status" value="1"/>
</dbReference>
<keyword evidence="10" id="KW-1185">Reference proteome</keyword>
<keyword evidence="5" id="KW-0046">Antibiotic resistance</keyword>
<feature type="transmembrane region" description="Helical" evidence="7">
    <location>
        <begin position="184"/>
        <end position="203"/>
    </location>
</feature>
<reference evidence="9 10" key="1">
    <citation type="submission" date="2019-07" db="EMBL/GenBank/DDBJ databases">
        <title>Whole genome shotgun sequence of Knoellia locipacati NBRC 109775.</title>
        <authorList>
            <person name="Hosoyama A."/>
            <person name="Uohara A."/>
            <person name="Ohji S."/>
            <person name="Ichikawa N."/>
        </authorList>
    </citation>
    <scope>NUCLEOTIDE SEQUENCE [LARGE SCALE GENOMIC DNA]</scope>
    <source>
        <strain evidence="9 10">NBRC 109775</strain>
    </source>
</reference>
<protein>
    <submittedName>
        <fullName evidence="9">ABC transporter</fullName>
    </submittedName>
</protein>
<dbReference type="GO" id="GO:0140359">
    <property type="term" value="F:ABC-type transporter activity"/>
    <property type="evidence" value="ECO:0007669"/>
    <property type="project" value="InterPro"/>
</dbReference>
<keyword evidence="3 7" id="KW-1133">Transmembrane helix</keyword>
<accession>A0A512T2X7</accession>
<dbReference type="PIRSF" id="PIRSF006648">
    <property type="entry name" value="DrrB"/>
    <property type="match status" value="1"/>
</dbReference>
<dbReference type="GO" id="GO:0046677">
    <property type="term" value="P:response to antibiotic"/>
    <property type="evidence" value="ECO:0007669"/>
    <property type="project" value="UniProtKB-KW"/>
</dbReference>
<comment type="subcellular location">
    <subcellularLocation>
        <location evidence="1">Membrane</location>
        <topology evidence="1">Multi-pass membrane protein</topology>
    </subcellularLocation>
</comment>
<gene>
    <name evidence="9" type="ORF">KLO01_24980</name>
</gene>
<name>A0A512T2X7_9MICO</name>
<evidence type="ECO:0000259" key="8">
    <source>
        <dbReference type="Pfam" id="PF12698"/>
    </source>
</evidence>
<evidence type="ECO:0000256" key="1">
    <source>
        <dbReference type="ARBA" id="ARBA00004141"/>
    </source>
</evidence>
<evidence type="ECO:0000256" key="2">
    <source>
        <dbReference type="ARBA" id="ARBA00022692"/>
    </source>
</evidence>
<dbReference type="InterPro" id="IPR051784">
    <property type="entry name" value="Nod_factor_ABC_transporter"/>
</dbReference>